<evidence type="ECO:0000313" key="1">
    <source>
        <dbReference type="EMBL" id="KAB2934009.1"/>
    </source>
</evidence>
<comment type="caution">
    <text evidence="1">The sequence shown here is derived from an EMBL/GenBank/DDBJ whole genome shotgun (WGS) entry which is preliminary data.</text>
</comment>
<reference evidence="1 2" key="1">
    <citation type="submission" date="2019-10" db="EMBL/GenBank/DDBJ databases">
        <title>Extracellular Electron Transfer in a Candidatus Methanoperedens spp. Enrichment Culture.</title>
        <authorList>
            <person name="Berger S."/>
            <person name="Rangel Shaw D."/>
            <person name="Berben T."/>
            <person name="In 'T Zandt M."/>
            <person name="Frank J."/>
            <person name="Reimann J."/>
            <person name="Jetten M.S.M."/>
            <person name="Welte C.U."/>
        </authorList>
    </citation>
    <scope>NUCLEOTIDE SEQUENCE [LARGE SCALE GENOMIC DNA]</scope>
    <source>
        <strain evidence="1">SB12</strain>
    </source>
</reference>
<protein>
    <submittedName>
        <fullName evidence="1">Uncharacterized protein</fullName>
    </submittedName>
</protein>
<dbReference type="Proteomes" id="UP000460298">
    <property type="component" value="Unassembled WGS sequence"/>
</dbReference>
<accession>A0A833H3E9</accession>
<proteinExistence type="predicted"/>
<evidence type="ECO:0000313" key="2">
    <source>
        <dbReference type="Proteomes" id="UP000460298"/>
    </source>
</evidence>
<dbReference type="AlphaFoldDB" id="A0A833H3E9"/>
<sequence length="209" mass="23677">MNEKRLKAAEKSFLKRYPGGFKHPELQAIVKKHHKPKLLASVQEAFAASRFKDTQAVLDSFVKIISQSTVVSVFEKTKLRNVAPSLSDTDRKKIVLALKEMLHGDRLKGFDQLSSQLKPFGVAKWPVLTALLLYYDAQKEVIIKPTTAKAVIDFFEVKDLKYTSTPTSSFYKDYRSLILKMRKMVSPEIAPDNGAFSGFLMMSMEEPVE</sequence>
<dbReference type="EMBL" id="WBUI01000004">
    <property type="protein sequence ID" value="KAB2934009.1"/>
    <property type="molecule type" value="Genomic_DNA"/>
</dbReference>
<gene>
    <name evidence="1" type="ORF">F9K24_05950</name>
</gene>
<name>A0A833H3E9_9LEPT</name>
<organism evidence="1 2">
    <name type="scientific">Leptonema illini</name>
    <dbReference type="NCBI Taxonomy" id="183"/>
    <lineage>
        <taxon>Bacteria</taxon>
        <taxon>Pseudomonadati</taxon>
        <taxon>Spirochaetota</taxon>
        <taxon>Spirochaetia</taxon>
        <taxon>Leptospirales</taxon>
        <taxon>Leptospiraceae</taxon>
        <taxon>Leptonema</taxon>
    </lineage>
</organism>